<evidence type="ECO:0000256" key="8">
    <source>
        <dbReference type="ARBA" id="ARBA00049244"/>
    </source>
</evidence>
<keyword evidence="12" id="KW-1185">Reference proteome</keyword>
<evidence type="ECO:0000256" key="6">
    <source>
        <dbReference type="ARBA" id="ARBA00022840"/>
    </source>
</evidence>
<evidence type="ECO:0000256" key="1">
    <source>
        <dbReference type="ARBA" id="ARBA00006360"/>
    </source>
</evidence>
<dbReference type="SMART" id="SM00382">
    <property type="entry name" value="AAA"/>
    <property type="match status" value="1"/>
</dbReference>
<dbReference type="Gene3D" id="1.10.8.60">
    <property type="match status" value="1"/>
</dbReference>
<keyword evidence="7" id="KW-0808">Transferase</keyword>
<dbReference type="eggNOG" id="COG2812">
    <property type="taxonomic scope" value="Bacteria"/>
</dbReference>
<dbReference type="CDD" id="cd18137">
    <property type="entry name" value="HLD_clamp_pol_III_gamma_tau"/>
    <property type="match status" value="1"/>
</dbReference>
<keyword evidence="5" id="KW-0862">Zinc</keyword>
<dbReference type="NCBIfam" id="TIGR02397">
    <property type="entry name" value="dnaX_nterm"/>
    <property type="match status" value="1"/>
</dbReference>
<dbReference type="GO" id="GO:0046872">
    <property type="term" value="F:metal ion binding"/>
    <property type="evidence" value="ECO:0007669"/>
    <property type="project" value="UniProtKB-KW"/>
</dbReference>
<keyword evidence="4" id="KW-0547">Nucleotide-binding</keyword>
<organism evidence="11 12">
    <name type="scientific">Facklamia languida CCUG 37842</name>
    <dbReference type="NCBI Taxonomy" id="883113"/>
    <lineage>
        <taxon>Bacteria</taxon>
        <taxon>Bacillati</taxon>
        <taxon>Bacillota</taxon>
        <taxon>Bacilli</taxon>
        <taxon>Lactobacillales</taxon>
        <taxon>Aerococcaceae</taxon>
        <taxon>Facklamia</taxon>
    </lineage>
</organism>
<dbReference type="InterPro" id="IPR012763">
    <property type="entry name" value="DNA_pol_III_sug/sutau_N"/>
</dbReference>
<dbReference type="Gene3D" id="1.20.272.10">
    <property type="match status" value="1"/>
</dbReference>
<evidence type="ECO:0000256" key="9">
    <source>
        <dbReference type="SAM" id="MobiDB-lite"/>
    </source>
</evidence>
<evidence type="ECO:0000256" key="2">
    <source>
        <dbReference type="ARBA" id="ARBA00012417"/>
    </source>
</evidence>
<comment type="catalytic activity">
    <reaction evidence="8">
        <text>DNA(n) + a 2'-deoxyribonucleoside 5'-triphosphate = DNA(n+1) + diphosphate</text>
        <dbReference type="Rhea" id="RHEA:22508"/>
        <dbReference type="Rhea" id="RHEA-COMP:17339"/>
        <dbReference type="Rhea" id="RHEA-COMP:17340"/>
        <dbReference type="ChEBI" id="CHEBI:33019"/>
        <dbReference type="ChEBI" id="CHEBI:61560"/>
        <dbReference type="ChEBI" id="CHEBI:173112"/>
        <dbReference type="EC" id="2.7.7.7"/>
    </reaction>
</comment>
<feature type="compositionally biased region" description="Acidic residues" evidence="9">
    <location>
        <begin position="647"/>
        <end position="659"/>
    </location>
</feature>
<dbReference type="FunFam" id="3.40.50.300:FF:000014">
    <property type="entry name" value="DNA polymerase III subunit gamma/tau"/>
    <property type="match status" value="1"/>
</dbReference>
<dbReference type="InterPro" id="IPR045085">
    <property type="entry name" value="HLD_clamp_pol_III_gamma_tau"/>
</dbReference>
<dbReference type="Pfam" id="PF22608">
    <property type="entry name" value="DNAX_ATPase_lid"/>
    <property type="match status" value="1"/>
</dbReference>
<keyword evidence="7" id="KW-0239">DNA-directed DNA polymerase</keyword>
<dbReference type="Pfam" id="PF13177">
    <property type="entry name" value="DNA_pol3_delta2"/>
    <property type="match status" value="1"/>
</dbReference>
<gene>
    <name evidence="11" type="ORF">HMPREF9708_00596</name>
</gene>
<dbReference type="SUPFAM" id="SSF52540">
    <property type="entry name" value="P-loop containing nucleoside triphosphate hydrolases"/>
    <property type="match status" value="1"/>
</dbReference>
<feature type="region of interest" description="Disordered" evidence="9">
    <location>
        <begin position="550"/>
        <end position="662"/>
    </location>
</feature>
<dbReference type="NCBIfam" id="NF004046">
    <property type="entry name" value="PRK05563.1"/>
    <property type="match status" value="1"/>
</dbReference>
<dbReference type="EMBL" id="AGEG01000003">
    <property type="protein sequence ID" value="EHR37967.1"/>
    <property type="molecule type" value="Genomic_DNA"/>
</dbReference>
<evidence type="ECO:0000256" key="3">
    <source>
        <dbReference type="ARBA" id="ARBA00022723"/>
    </source>
</evidence>
<evidence type="ECO:0000256" key="4">
    <source>
        <dbReference type="ARBA" id="ARBA00022741"/>
    </source>
</evidence>
<dbReference type="EC" id="2.7.7.7" evidence="2"/>
<evidence type="ECO:0000256" key="7">
    <source>
        <dbReference type="ARBA" id="ARBA00022932"/>
    </source>
</evidence>
<dbReference type="HOGENOM" id="CLU_006229_0_3_9"/>
<dbReference type="InterPro" id="IPR050238">
    <property type="entry name" value="DNA_Rep/Repair_Clamp_Loader"/>
</dbReference>
<dbReference type="PANTHER" id="PTHR11669">
    <property type="entry name" value="REPLICATION FACTOR C / DNA POLYMERASE III GAMMA-TAU SUBUNIT"/>
    <property type="match status" value="1"/>
</dbReference>
<comment type="caution">
    <text evidence="11">The sequence shown here is derived from an EMBL/GenBank/DDBJ whole genome shotgun (WGS) entry which is preliminary data.</text>
</comment>
<evidence type="ECO:0000259" key="10">
    <source>
        <dbReference type="SMART" id="SM00382"/>
    </source>
</evidence>
<dbReference type="GO" id="GO:0009360">
    <property type="term" value="C:DNA polymerase III complex"/>
    <property type="evidence" value="ECO:0007669"/>
    <property type="project" value="InterPro"/>
</dbReference>
<dbReference type="InterPro" id="IPR001270">
    <property type="entry name" value="ClpA/B"/>
</dbReference>
<dbReference type="STRING" id="883113.HMPREF9708_00596"/>
<dbReference type="SUPFAM" id="SSF48019">
    <property type="entry name" value="post-AAA+ oligomerization domain-like"/>
    <property type="match status" value="1"/>
</dbReference>
<name>H3NHR1_9LACT</name>
<reference evidence="11 12" key="1">
    <citation type="submission" date="2012-01" db="EMBL/GenBank/DDBJ databases">
        <title>The Genome Sequence of Facklamia languida CCUG 37842.</title>
        <authorList>
            <consortium name="The Broad Institute Genome Sequencing Platform"/>
            <person name="Earl A."/>
            <person name="Ward D."/>
            <person name="Feldgarden M."/>
            <person name="Gevers D."/>
            <person name="Huys G."/>
            <person name="Young S.K."/>
            <person name="Zeng Q."/>
            <person name="Gargeya S."/>
            <person name="Fitzgerald M."/>
            <person name="Haas B."/>
            <person name="Abouelleil A."/>
            <person name="Alvarado L."/>
            <person name="Arachchi H.M."/>
            <person name="Berlin A."/>
            <person name="Chapman S.B."/>
            <person name="Gearin G."/>
            <person name="Goldberg J."/>
            <person name="Griggs A."/>
            <person name="Gujja S."/>
            <person name="Hansen M."/>
            <person name="Heiman D."/>
            <person name="Howarth C."/>
            <person name="Larimer J."/>
            <person name="Lui A."/>
            <person name="MacDonald P.J.P."/>
            <person name="McCowen C."/>
            <person name="Montmayeur A."/>
            <person name="Murphy C."/>
            <person name="Neiman D."/>
            <person name="Pearson M."/>
            <person name="Priest M."/>
            <person name="Roberts A."/>
            <person name="Saif S."/>
            <person name="Shea T."/>
            <person name="Sisk P."/>
            <person name="Stolte C."/>
            <person name="Sykes S."/>
            <person name="Wortman J."/>
            <person name="Nusbaum C."/>
            <person name="Birren B."/>
        </authorList>
    </citation>
    <scope>NUCLEOTIDE SEQUENCE [LARGE SCALE GENOMIC DNA]</scope>
    <source>
        <strain evidence="11 12">CCUG 37842</strain>
    </source>
</reference>
<dbReference type="RefSeq" id="WP_006308623.1">
    <property type="nucleotide sequence ID" value="NZ_JH601133.1"/>
</dbReference>
<evidence type="ECO:0000313" key="12">
    <source>
        <dbReference type="Proteomes" id="UP000006190"/>
    </source>
</evidence>
<dbReference type="InterPro" id="IPR027417">
    <property type="entry name" value="P-loop_NTPase"/>
</dbReference>
<sequence>MTYQALYRVWRPQSFDELVGQEMIAQTLRHAIQNHQLSHAYLFAGPRGTGKTSAAKILSKAVNCPHAHDGNPCNECEICQGITSGEIADVIEIDAASNNGVDEIRDLRDKARYAPTVASHKVYIIDEVHMLSTGAFNALLKTLEEPPAQVLFILATTEPHKIPATILSRTQRFDFQRIKDRAMMGRMAYILEHDQVKYQEEGLAVIARAANGGMRDALSLLDQALSYNNQEVTTETALSVSGSFAQQVYADYLRAVHSQEVAPALEILDQPLQAGKQAHRFIEELVLFIRDVLVSQFAGDNQTLLSDRELTALMDQVPVRYYYQLIDHLNQAQQQMRLSNQPEVYLQVMTVQIAQGAFNESGNPGQVQAGLDLSSQVKALQEQVAALQHYLKGQGQLIEALREGSHQDAPPTPQPEAKEDATASDQPLVPRQRPNFVQGDYPLDLASVYRVLNQAGRSQLQQLRDQWPLILQALAPVQRVKFPRTTPIAAGEEAGLIAFEDRQFCAMIDQDQALQDQVNNVASHQLGRRMELVYLTQEEWPAIRQEYKERFDQSGGQPVTPPDQPARPSQTPDQAEQEAASAKDLPHDPQPDAQGEAQPEDTAPGDRPEEPADDLFAQSQNRLVDQEETDQAPEIQQAPGQLGMFDQVEEEAHEGDESTPDPLIEKAVDLFGQENVVVHYDDK</sequence>
<evidence type="ECO:0000313" key="11">
    <source>
        <dbReference type="EMBL" id="EHR37967.1"/>
    </source>
</evidence>
<dbReference type="Proteomes" id="UP000006190">
    <property type="component" value="Unassembled WGS sequence"/>
</dbReference>
<dbReference type="GO" id="GO:0003887">
    <property type="term" value="F:DNA-directed DNA polymerase activity"/>
    <property type="evidence" value="ECO:0007669"/>
    <property type="project" value="UniProtKB-KW"/>
</dbReference>
<proteinExistence type="inferred from homology"/>
<dbReference type="CDD" id="cd00009">
    <property type="entry name" value="AAA"/>
    <property type="match status" value="1"/>
</dbReference>
<feature type="region of interest" description="Disordered" evidence="9">
    <location>
        <begin position="404"/>
        <end position="433"/>
    </location>
</feature>
<dbReference type="PRINTS" id="PR00300">
    <property type="entry name" value="CLPPROTEASEA"/>
</dbReference>
<accession>H3NHR1</accession>
<dbReference type="PATRIC" id="fig|883113.3.peg.599"/>
<dbReference type="Gene3D" id="3.40.50.300">
    <property type="entry name" value="P-loop containing nucleotide triphosphate hydrolases"/>
    <property type="match status" value="1"/>
</dbReference>
<feature type="domain" description="AAA+ ATPase" evidence="10">
    <location>
        <begin position="37"/>
        <end position="179"/>
    </location>
</feature>
<protein>
    <recommendedName>
        <fullName evidence="2">DNA-directed DNA polymerase</fullName>
        <ecNumber evidence="2">2.7.7.7</ecNumber>
    </recommendedName>
</protein>
<dbReference type="GO" id="GO:0006261">
    <property type="term" value="P:DNA-templated DNA replication"/>
    <property type="evidence" value="ECO:0007669"/>
    <property type="project" value="TreeGrafter"/>
</dbReference>
<keyword evidence="6" id="KW-0067">ATP-binding</keyword>
<dbReference type="AlphaFoldDB" id="H3NHR1"/>
<dbReference type="OrthoDB" id="9810148at2"/>
<comment type="similarity">
    <text evidence="1">Belongs to the DnaX/STICHEL family.</text>
</comment>
<evidence type="ECO:0000256" key="5">
    <source>
        <dbReference type="ARBA" id="ARBA00022833"/>
    </source>
</evidence>
<dbReference type="InterPro" id="IPR008921">
    <property type="entry name" value="DNA_pol3_clamp-load_cplx_C"/>
</dbReference>
<dbReference type="GO" id="GO:0003677">
    <property type="term" value="F:DNA binding"/>
    <property type="evidence" value="ECO:0007669"/>
    <property type="project" value="InterPro"/>
</dbReference>
<dbReference type="PANTHER" id="PTHR11669:SF0">
    <property type="entry name" value="PROTEIN STICHEL-LIKE 2"/>
    <property type="match status" value="1"/>
</dbReference>
<dbReference type="InterPro" id="IPR003593">
    <property type="entry name" value="AAA+_ATPase"/>
</dbReference>
<dbReference type="GO" id="GO:0005524">
    <property type="term" value="F:ATP binding"/>
    <property type="evidence" value="ECO:0007669"/>
    <property type="project" value="UniProtKB-KW"/>
</dbReference>
<keyword evidence="7" id="KW-0548">Nucleotidyltransferase</keyword>
<keyword evidence="3" id="KW-0479">Metal-binding</keyword>